<feature type="compositionally biased region" description="Pro residues" evidence="5">
    <location>
        <begin position="93"/>
        <end position="109"/>
    </location>
</feature>
<evidence type="ECO:0000256" key="4">
    <source>
        <dbReference type="ARBA" id="ARBA00022840"/>
    </source>
</evidence>
<feature type="region of interest" description="Disordered" evidence="5">
    <location>
        <begin position="656"/>
        <end position="677"/>
    </location>
</feature>
<keyword evidence="2" id="KW-0378">Hydrolase</keyword>
<organism evidence="7 8">
    <name type="scientific">Methylobacterium aerolatum</name>
    <dbReference type="NCBI Taxonomy" id="418708"/>
    <lineage>
        <taxon>Bacteria</taxon>
        <taxon>Pseudomonadati</taxon>
        <taxon>Pseudomonadota</taxon>
        <taxon>Alphaproteobacteria</taxon>
        <taxon>Hyphomicrobiales</taxon>
        <taxon>Methylobacteriaceae</taxon>
        <taxon>Methylobacterium</taxon>
    </lineage>
</organism>
<dbReference type="InterPro" id="IPR041679">
    <property type="entry name" value="DNA2/NAM7-like_C"/>
</dbReference>
<keyword evidence="3" id="KW-0347">Helicase</keyword>
<dbReference type="InterPro" id="IPR047187">
    <property type="entry name" value="SF1_C_Upf1"/>
</dbReference>
<dbReference type="Gene3D" id="3.40.50.300">
    <property type="entry name" value="P-loop containing nucleotide triphosphate hydrolases"/>
    <property type="match status" value="3"/>
</dbReference>
<feature type="compositionally biased region" description="Polar residues" evidence="5">
    <location>
        <begin position="59"/>
        <end position="72"/>
    </location>
</feature>
<evidence type="ECO:0000256" key="2">
    <source>
        <dbReference type="ARBA" id="ARBA00022801"/>
    </source>
</evidence>
<dbReference type="Pfam" id="PF13087">
    <property type="entry name" value="AAA_12"/>
    <property type="match status" value="1"/>
</dbReference>
<sequence>MRPYQPLRVTDLERVFAGCGGDRNVLEAVRAELGHRSTASAANLLAKVETALAGPSRAQAANNGRGTASGDPSRTRSRAEPADAADAPSPGAQEPPPWSNLGPRPAPPPVRDRPEDVLSAWTALEVLSPMTYRKPADMADGDQRRVASLAGAMPWQPPGEKGRPQKQLFYQVVLGAIRMDEATNALLSVFVDKHQDRRGTPGLAAIATLTLDKAGVPVAENEATAVSGFAWGLPLALRRDLVGLGRWPDAETKLNEGLDRRIRRFDDDGKPVPLDARSIKAAFDWLVSEVGLHASLVEPPSFAVRVYHYWQSQDPPEAPLLGSFFLEDLATARRLVGDGKATGNLRRYLGIDKPTGRKDVLADDAVVAAAVAPARFPAGRWPAAGRHPLVLLQQGAVNLATSDLEGVELFPVNGPPGTGKTTLLRDMVAALVVRRAEAMCGFDDPEKAFPASGYRPRVGNATVPLHKVDPRLRGFEMLVASSNNKAVENVSRELPALKAIASDATGLRYLKTVADNVSGDVEAWGLVAAVLGNASNRFAFREKAWIDPDKGLRAYLAEAAGSPQWVEEPDPAKPGTMRKRRPVVVGNENPPRNRTEALRRWREARTAFKAEVEQVHAFLAEIEAARKVVGTLPRLRAEATVAGRAAAVAADEVASARQGHREATDAATGAEQARDRADHARAGHALRRPGFLARLFRTVAAKDWTTSDAQLAEALDRADREVRRSSSEAEVARGRLREAETAMASAGAANRAAIAARDAAEAGVAKMLTRCGDRTVDAAFFARDRNVVQQAAPWLDMEVHRQRDRVFELAMAVHKAFVDAAAEPVRSNLENLFKALIGRNAWQPKTKPHMPDLWATLFLVVPVVSSTFASVTRMIGYLPPETLGWLLVDEAGQAVPQAAVGAIMRTRRAVVVGDPLQIEPVTSLPTELAETICADFGIDPERWNAPKASVQAVADAAATYVAEFRQTVGSVRVGFPLLVHRRCAEPMFGLSNDVAYQGLMVHAKPGRTSAIRDVLGRSHWVDVAGGRIEDKWSDAEGDAVVDMLRRLSVAGIPDLDLYVISPFLIVARRLRERVTASGVLSRWTADPYGWTRDRIGTVHTVQGREADSVIFVLGAPIPAQRGARGWAGGSPNILNVAATRAKENLYVIGSRSAWTDAGVFGRLARAWPTAPEVREPAE</sequence>
<dbReference type="RefSeq" id="WP_238208245.1">
    <property type="nucleotide sequence ID" value="NZ_BPQE01000047.1"/>
</dbReference>
<dbReference type="EMBL" id="JAUSVP010000002">
    <property type="protein sequence ID" value="MDQ0446361.1"/>
    <property type="molecule type" value="Genomic_DNA"/>
</dbReference>
<protein>
    <recommendedName>
        <fullName evidence="6">DNA2/NAM7 helicase-like C-terminal domain-containing protein</fullName>
    </recommendedName>
</protein>
<proteinExistence type="predicted"/>
<dbReference type="PANTHER" id="PTHR43788:SF8">
    <property type="entry name" value="DNA-BINDING PROTEIN SMUBP-2"/>
    <property type="match status" value="1"/>
</dbReference>
<name>A0ABU0HVK2_9HYPH</name>
<evidence type="ECO:0000313" key="7">
    <source>
        <dbReference type="EMBL" id="MDQ0446361.1"/>
    </source>
</evidence>
<accession>A0ABU0HVK2</accession>
<feature type="domain" description="DNA2/NAM7 helicase-like C-terminal" evidence="6">
    <location>
        <begin position="1030"/>
        <end position="1151"/>
    </location>
</feature>
<keyword evidence="8" id="KW-1185">Reference proteome</keyword>
<evidence type="ECO:0000313" key="8">
    <source>
        <dbReference type="Proteomes" id="UP001231124"/>
    </source>
</evidence>
<feature type="compositionally biased region" description="Low complexity" evidence="5">
    <location>
        <begin position="82"/>
        <end position="92"/>
    </location>
</feature>
<feature type="region of interest" description="Disordered" evidence="5">
    <location>
        <begin position="55"/>
        <end position="114"/>
    </location>
</feature>
<feature type="region of interest" description="Disordered" evidence="5">
    <location>
        <begin position="565"/>
        <end position="594"/>
    </location>
</feature>
<evidence type="ECO:0000256" key="5">
    <source>
        <dbReference type="SAM" id="MobiDB-lite"/>
    </source>
</evidence>
<gene>
    <name evidence="7" type="ORF">QO012_000850</name>
</gene>
<dbReference type="CDD" id="cd18808">
    <property type="entry name" value="SF1_C_Upf1"/>
    <property type="match status" value="1"/>
</dbReference>
<dbReference type="InterPro" id="IPR027417">
    <property type="entry name" value="P-loop_NTPase"/>
</dbReference>
<keyword evidence="1" id="KW-0547">Nucleotide-binding</keyword>
<evidence type="ECO:0000256" key="1">
    <source>
        <dbReference type="ARBA" id="ARBA00022741"/>
    </source>
</evidence>
<evidence type="ECO:0000256" key="3">
    <source>
        <dbReference type="ARBA" id="ARBA00022806"/>
    </source>
</evidence>
<dbReference type="InterPro" id="IPR050534">
    <property type="entry name" value="Coronavir_polyprotein_1ab"/>
</dbReference>
<reference evidence="7 8" key="1">
    <citation type="submission" date="2023-07" db="EMBL/GenBank/DDBJ databases">
        <title>Genomic Encyclopedia of Type Strains, Phase IV (KMG-IV): sequencing the most valuable type-strain genomes for metagenomic binning, comparative biology and taxonomic classification.</title>
        <authorList>
            <person name="Goeker M."/>
        </authorList>
    </citation>
    <scope>NUCLEOTIDE SEQUENCE [LARGE SCALE GENOMIC DNA]</scope>
    <source>
        <strain evidence="7 8">DSM 19013</strain>
    </source>
</reference>
<comment type="caution">
    <text evidence="7">The sequence shown here is derived from an EMBL/GenBank/DDBJ whole genome shotgun (WGS) entry which is preliminary data.</text>
</comment>
<keyword evidence="4" id="KW-0067">ATP-binding</keyword>
<dbReference type="PANTHER" id="PTHR43788">
    <property type="entry name" value="DNA2/NAM7 HELICASE FAMILY MEMBER"/>
    <property type="match status" value="1"/>
</dbReference>
<evidence type="ECO:0000259" key="6">
    <source>
        <dbReference type="Pfam" id="PF13087"/>
    </source>
</evidence>
<dbReference type="SUPFAM" id="SSF52540">
    <property type="entry name" value="P-loop containing nucleoside triphosphate hydrolases"/>
    <property type="match status" value="1"/>
</dbReference>
<dbReference type="Proteomes" id="UP001231124">
    <property type="component" value="Unassembled WGS sequence"/>
</dbReference>